<dbReference type="Proteomes" id="UP000600799">
    <property type="component" value="Unassembled WGS sequence"/>
</dbReference>
<protein>
    <submittedName>
        <fullName evidence="1">Uncharacterized protein</fullName>
    </submittedName>
</protein>
<dbReference type="EMBL" id="JADQDC010000005">
    <property type="protein sequence ID" value="MBF9151255.1"/>
    <property type="molecule type" value="Genomic_DNA"/>
</dbReference>
<name>A0ABS0HG66_9SPHN</name>
<gene>
    <name evidence="1" type="ORF">I2488_09605</name>
</gene>
<sequence length="56" mass="5961">MTTETATALRIRDAIRSTVGAPHIAPRFNVEADGSPEAATALRIRTSLDRLLGLAD</sequence>
<keyword evidence="2" id="KW-1185">Reference proteome</keyword>
<evidence type="ECO:0000313" key="2">
    <source>
        <dbReference type="Proteomes" id="UP000600799"/>
    </source>
</evidence>
<proteinExistence type="predicted"/>
<comment type="caution">
    <text evidence="1">The sequence shown here is derived from an EMBL/GenBank/DDBJ whole genome shotgun (WGS) entry which is preliminary data.</text>
</comment>
<evidence type="ECO:0000313" key="1">
    <source>
        <dbReference type="EMBL" id="MBF9151255.1"/>
    </source>
</evidence>
<reference evidence="1 2" key="1">
    <citation type="submission" date="2020-11" db="EMBL/GenBank/DDBJ databases">
        <title>The genome sequence of Novosphingobium sp. 1Y9A.</title>
        <authorList>
            <person name="Liu Y."/>
        </authorList>
    </citation>
    <scope>NUCLEOTIDE SEQUENCE [LARGE SCALE GENOMIC DNA]</scope>
    <source>
        <strain evidence="1 2">1Y9A</strain>
    </source>
</reference>
<organism evidence="1 2">
    <name type="scientific">Novosphingobium jiangmenense</name>
    <dbReference type="NCBI Taxonomy" id="2791981"/>
    <lineage>
        <taxon>Bacteria</taxon>
        <taxon>Pseudomonadati</taxon>
        <taxon>Pseudomonadota</taxon>
        <taxon>Alphaproteobacteria</taxon>
        <taxon>Sphingomonadales</taxon>
        <taxon>Sphingomonadaceae</taxon>
        <taxon>Novosphingobium</taxon>
    </lineage>
</organism>
<dbReference type="RefSeq" id="WP_196275574.1">
    <property type="nucleotide sequence ID" value="NZ_JADQDC010000005.1"/>
</dbReference>
<accession>A0ABS0HG66</accession>